<keyword evidence="1" id="KW-1133">Transmembrane helix</keyword>
<dbReference type="EMBL" id="CAJVPV010011227">
    <property type="protein sequence ID" value="CAG8659089.1"/>
    <property type="molecule type" value="Genomic_DNA"/>
</dbReference>
<feature type="transmembrane region" description="Helical" evidence="1">
    <location>
        <begin position="12"/>
        <end position="30"/>
    </location>
</feature>
<comment type="caution">
    <text evidence="2">The sequence shown here is derived from an EMBL/GenBank/DDBJ whole genome shotgun (WGS) entry which is preliminary data.</text>
</comment>
<keyword evidence="3" id="KW-1185">Reference proteome</keyword>
<proteinExistence type="predicted"/>
<keyword evidence="1" id="KW-0812">Transmembrane</keyword>
<feature type="transmembrane region" description="Helical" evidence="1">
    <location>
        <begin position="42"/>
        <end position="62"/>
    </location>
</feature>
<reference evidence="2" key="1">
    <citation type="submission" date="2021-06" db="EMBL/GenBank/DDBJ databases">
        <authorList>
            <person name="Kallberg Y."/>
            <person name="Tangrot J."/>
            <person name="Rosling A."/>
        </authorList>
    </citation>
    <scope>NUCLEOTIDE SEQUENCE</scope>
    <source>
        <strain evidence="2">CL551</strain>
    </source>
</reference>
<dbReference type="Proteomes" id="UP000789342">
    <property type="component" value="Unassembled WGS sequence"/>
</dbReference>
<evidence type="ECO:0000313" key="2">
    <source>
        <dbReference type="EMBL" id="CAG8659089.1"/>
    </source>
</evidence>
<evidence type="ECO:0000313" key="3">
    <source>
        <dbReference type="Proteomes" id="UP000789342"/>
    </source>
</evidence>
<sequence>MVKSRETQNTPMWVIILYGISAFIVVIIIVRIRFIKDGQEAIIYFMIVLGVHVVSDLCFLFYSRAIDTNESNIFVYLHAVSGIITGSGLLIEEMYEGLAVSFLMLYIPFIQMLNMALLSDNNYYLKKLIFASNLIYISRILNYLKDALSYYYNMMDRDYKSLIGIFIRGICSDYTWGGLIGDSQFRRIYLLIKYGGEKTKLLVKINRRVGKILKVDDGLEPEKEFDDRPRKEIYEAEY</sequence>
<evidence type="ECO:0000256" key="1">
    <source>
        <dbReference type="SAM" id="Phobius"/>
    </source>
</evidence>
<name>A0A9N9H5Y9_9GLOM</name>
<accession>A0A9N9H5Y9</accession>
<dbReference type="Pfam" id="PF20480">
    <property type="entry name" value="DUF6720"/>
    <property type="match status" value="1"/>
</dbReference>
<gene>
    <name evidence="2" type="ORF">AMORRO_LOCUS10324</name>
</gene>
<dbReference type="InterPro" id="IPR046566">
    <property type="entry name" value="DUF6720"/>
</dbReference>
<feature type="transmembrane region" description="Helical" evidence="1">
    <location>
        <begin position="74"/>
        <end position="91"/>
    </location>
</feature>
<organism evidence="2 3">
    <name type="scientific">Acaulospora morrowiae</name>
    <dbReference type="NCBI Taxonomy" id="94023"/>
    <lineage>
        <taxon>Eukaryota</taxon>
        <taxon>Fungi</taxon>
        <taxon>Fungi incertae sedis</taxon>
        <taxon>Mucoromycota</taxon>
        <taxon>Glomeromycotina</taxon>
        <taxon>Glomeromycetes</taxon>
        <taxon>Diversisporales</taxon>
        <taxon>Acaulosporaceae</taxon>
        <taxon>Acaulospora</taxon>
    </lineage>
</organism>
<dbReference type="AlphaFoldDB" id="A0A9N9H5Y9"/>
<keyword evidence="1" id="KW-0472">Membrane</keyword>
<dbReference type="OrthoDB" id="2356174at2759"/>
<protein>
    <submittedName>
        <fullName evidence="2">8830_t:CDS:1</fullName>
    </submittedName>
</protein>
<feature type="transmembrane region" description="Helical" evidence="1">
    <location>
        <begin position="98"/>
        <end position="118"/>
    </location>
</feature>